<organism evidence="2 3">
    <name type="scientific">Mycolicibacterium canariasense</name>
    <name type="common">Mycobacterium canariasense</name>
    <dbReference type="NCBI Taxonomy" id="228230"/>
    <lineage>
        <taxon>Bacteria</taxon>
        <taxon>Bacillati</taxon>
        <taxon>Actinomycetota</taxon>
        <taxon>Actinomycetes</taxon>
        <taxon>Mycobacteriales</taxon>
        <taxon>Mycobacteriaceae</taxon>
        <taxon>Mycolicibacterium</taxon>
    </lineage>
</organism>
<reference evidence="3" key="1">
    <citation type="journal article" date="2016" name="Genome Announc.">
        <title>Draft Genome Sequences of Five Rapidly Growing Mycobacterium Species, M. thermoresistibile, M. fortuitum subsp. acetamidolyticum, M. canariasense, M. brisbanense, and M. novocastrense.</title>
        <authorList>
            <person name="Katahira K."/>
            <person name="Ogura Y."/>
            <person name="Gotoh Y."/>
            <person name="Hayashi T."/>
        </authorList>
    </citation>
    <scope>NUCLEOTIDE SEQUENCE [LARGE SCALE GENOMIC DNA]</scope>
    <source>
        <strain evidence="3">JCM15298</strain>
    </source>
</reference>
<proteinExistence type="predicted"/>
<sequence>MPRMETTPETTTAAVPAEVVVTAAPAAAAAVPPEPTPAATAEPAPEAEVDKAAVAEWLEAEKIWQWLRAEKANWKHPDGWQYDWVTFKGDQLAIKIPSKGMINAIAHAGTTSLEFQTRLVRDFETTHISEASRERVIARLMDPEDPEYTGEEWDELQSKVLELGAERVQKDAEELAKVKG</sequence>
<dbReference type="Proteomes" id="UP000069443">
    <property type="component" value="Unassembled WGS sequence"/>
</dbReference>
<evidence type="ECO:0000313" key="3">
    <source>
        <dbReference type="Proteomes" id="UP000069443"/>
    </source>
</evidence>
<reference evidence="3" key="2">
    <citation type="submission" date="2016-02" db="EMBL/GenBank/DDBJ databases">
        <title>Draft genome sequence of five rapidly growing Mycobacterium species.</title>
        <authorList>
            <person name="Katahira K."/>
            <person name="Gotou Y."/>
            <person name="Iida K."/>
            <person name="Ogura Y."/>
            <person name="Hayashi T."/>
        </authorList>
    </citation>
    <scope>NUCLEOTIDE SEQUENCE [LARGE SCALE GENOMIC DNA]</scope>
    <source>
        <strain evidence="3">JCM15298</strain>
    </source>
</reference>
<dbReference type="Pfam" id="PF23781">
    <property type="entry name" value="Phage_TAC_16"/>
    <property type="match status" value="1"/>
</dbReference>
<keyword evidence="3" id="KW-1185">Reference proteome</keyword>
<comment type="caution">
    <text evidence="2">The sequence shown here is derived from an EMBL/GenBank/DDBJ whole genome shotgun (WGS) entry which is preliminary data.</text>
</comment>
<name>A0A117IC03_MYCCR</name>
<gene>
    <name evidence="2" type="ORF">RMCC_5760</name>
</gene>
<dbReference type="STRING" id="228230.RMCC_5760"/>
<evidence type="ECO:0000313" key="2">
    <source>
        <dbReference type="EMBL" id="GAS98795.1"/>
    </source>
</evidence>
<dbReference type="InterPro" id="IPR056927">
    <property type="entry name" value="Phage_TAC"/>
</dbReference>
<dbReference type="OrthoDB" id="4733727at2"/>
<feature type="region of interest" description="Disordered" evidence="1">
    <location>
        <begin position="26"/>
        <end position="46"/>
    </location>
</feature>
<protein>
    <submittedName>
        <fullName evidence="2">Gp23</fullName>
    </submittedName>
</protein>
<dbReference type="AlphaFoldDB" id="A0A117IC03"/>
<evidence type="ECO:0000256" key="1">
    <source>
        <dbReference type="SAM" id="MobiDB-lite"/>
    </source>
</evidence>
<dbReference type="RefSeq" id="WP_131805416.1">
    <property type="nucleotide sequence ID" value="NZ_BCSY01000111.1"/>
</dbReference>
<accession>A0A117IC03</accession>
<dbReference type="EMBL" id="BCSY01000111">
    <property type="protein sequence ID" value="GAS98795.1"/>
    <property type="molecule type" value="Genomic_DNA"/>
</dbReference>